<keyword evidence="1" id="KW-0472">Membrane</keyword>
<evidence type="ECO:0000313" key="3">
    <source>
        <dbReference type="Proteomes" id="UP000006906"/>
    </source>
</evidence>
<sequence length="102" mass="11446">MKDVANKDHISRVEVTMKNHISRFEETMKDHISRVEATMEGHISRVEETMKTGFVEQQKFFVLLALAFPVLVAIFLALIFGAITQFPVDPSSVVGLLISKNA</sequence>
<proteinExistence type="predicted"/>
<gene>
    <name evidence="2" type="ORF">CHLRE_06g301700v5</name>
</gene>
<name>A0A2K3DR17_CHLRE</name>
<accession>A0A2K3DR17</accession>
<dbReference type="OrthoDB" id="10648158at2759"/>
<keyword evidence="1" id="KW-0812">Transmembrane</keyword>
<dbReference type="InParanoid" id="A0A2K3DR17"/>
<protein>
    <submittedName>
        <fullName evidence="2">Uncharacterized protein</fullName>
    </submittedName>
</protein>
<organism evidence="2 3">
    <name type="scientific">Chlamydomonas reinhardtii</name>
    <name type="common">Chlamydomonas smithii</name>
    <dbReference type="NCBI Taxonomy" id="3055"/>
    <lineage>
        <taxon>Eukaryota</taxon>
        <taxon>Viridiplantae</taxon>
        <taxon>Chlorophyta</taxon>
        <taxon>core chlorophytes</taxon>
        <taxon>Chlorophyceae</taxon>
        <taxon>CS clade</taxon>
        <taxon>Chlamydomonadales</taxon>
        <taxon>Chlamydomonadaceae</taxon>
        <taxon>Chlamydomonas</taxon>
    </lineage>
</organism>
<dbReference type="KEGG" id="cre:CHLRE_06g301700v5"/>
<dbReference type="Gramene" id="PNW82970">
    <property type="protein sequence ID" value="PNW82970"/>
    <property type="gene ID" value="CHLRE_06g301700v5"/>
</dbReference>
<dbReference type="EMBL" id="CM008967">
    <property type="protein sequence ID" value="PNW82970.1"/>
    <property type="molecule type" value="Genomic_DNA"/>
</dbReference>
<evidence type="ECO:0000313" key="2">
    <source>
        <dbReference type="EMBL" id="PNW82970.1"/>
    </source>
</evidence>
<evidence type="ECO:0000256" key="1">
    <source>
        <dbReference type="SAM" id="Phobius"/>
    </source>
</evidence>
<keyword evidence="3" id="KW-1185">Reference proteome</keyword>
<dbReference type="ExpressionAtlas" id="A0A2K3DR17">
    <property type="expression patterns" value="baseline and differential"/>
</dbReference>
<feature type="transmembrane region" description="Helical" evidence="1">
    <location>
        <begin position="60"/>
        <end position="83"/>
    </location>
</feature>
<dbReference type="GeneID" id="66053863"/>
<reference evidence="2 3" key="1">
    <citation type="journal article" date="2007" name="Science">
        <title>The Chlamydomonas genome reveals the evolution of key animal and plant functions.</title>
        <authorList>
            <person name="Merchant S.S."/>
            <person name="Prochnik S.E."/>
            <person name="Vallon O."/>
            <person name="Harris E.H."/>
            <person name="Karpowicz S.J."/>
            <person name="Witman G.B."/>
            <person name="Terry A."/>
            <person name="Salamov A."/>
            <person name="Fritz-Laylin L.K."/>
            <person name="Marechal-Drouard L."/>
            <person name="Marshall W.F."/>
            <person name="Qu L.H."/>
            <person name="Nelson D.R."/>
            <person name="Sanderfoot A.A."/>
            <person name="Spalding M.H."/>
            <person name="Kapitonov V.V."/>
            <person name="Ren Q."/>
            <person name="Ferris P."/>
            <person name="Lindquist E."/>
            <person name="Shapiro H."/>
            <person name="Lucas S.M."/>
            <person name="Grimwood J."/>
            <person name="Schmutz J."/>
            <person name="Cardol P."/>
            <person name="Cerutti H."/>
            <person name="Chanfreau G."/>
            <person name="Chen C.L."/>
            <person name="Cognat V."/>
            <person name="Croft M.T."/>
            <person name="Dent R."/>
            <person name="Dutcher S."/>
            <person name="Fernandez E."/>
            <person name="Fukuzawa H."/>
            <person name="Gonzalez-Ballester D."/>
            <person name="Gonzalez-Halphen D."/>
            <person name="Hallmann A."/>
            <person name="Hanikenne M."/>
            <person name="Hippler M."/>
            <person name="Inwood W."/>
            <person name="Jabbari K."/>
            <person name="Kalanon M."/>
            <person name="Kuras R."/>
            <person name="Lefebvre P.A."/>
            <person name="Lemaire S.D."/>
            <person name="Lobanov A.V."/>
            <person name="Lohr M."/>
            <person name="Manuell A."/>
            <person name="Meier I."/>
            <person name="Mets L."/>
            <person name="Mittag M."/>
            <person name="Mittelmeier T."/>
            <person name="Moroney J.V."/>
            <person name="Moseley J."/>
            <person name="Napoli C."/>
            <person name="Nedelcu A.M."/>
            <person name="Niyogi K."/>
            <person name="Novoselov S.V."/>
            <person name="Paulsen I.T."/>
            <person name="Pazour G."/>
            <person name="Purton S."/>
            <person name="Ral J.P."/>
            <person name="Riano-Pachon D.M."/>
            <person name="Riekhof W."/>
            <person name="Rymarquis L."/>
            <person name="Schroda M."/>
            <person name="Stern D."/>
            <person name="Umen J."/>
            <person name="Willows R."/>
            <person name="Wilson N."/>
            <person name="Zimmer S.L."/>
            <person name="Allmer J."/>
            <person name="Balk J."/>
            <person name="Bisova K."/>
            <person name="Chen C.J."/>
            <person name="Elias M."/>
            <person name="Gendler K."/>
            <person name="Hauser C."/>
            <person name="Lamb M.R."/>
            <person name="Ledford H."/>
            <person name="Long J.C."/>
            <person name="Minagawa J."/>
            <person name="Page M.D."/>
            <person name="Pan J."/>
            <person name="Pootakham W."/>
            <person name="Roje S."/>
            <person name="Rose A."/>
            <person name="Stahlberg E."/>
            <person name="Terauchi A.M."/>
            <person name="Yang P."/>
            <person name="Ball S."/>
            <person name="Bowler C."/>
            <person name="Dieckmann C.L."/>
            <person name="Gladyshev V.N."/>
            <person name="Green P."/>
            <person name="Jorgensen R."/>
            <person name="Mayfield S."/>
            <person name="Mueller-Roeber B."/>
            <person name="Rajamani S."/>
            <person name="Sayre R.T."/>
            <person name="Brokstein P."/>
            <person name="Dubchak I."/>
            <person name="Goodstein D."/>
            <person name="Hornick L."/>
            <person name="Huang Y.W."/>
            <person name="Jhaveri J."/>
            <person name="Luo Y."/>
            <person name="Martinez D."/>
            <person name="Ngau W.C."/>
            <person name="Otillar B."/>
            <person name="Poliakov A."/>
            <person name="Porter A."/>
            <person name="Szajkowski L."/>
            <person name="Werner G."/>
            <person name="Zhou K."/>
            <person name="Grigoriev I.V."/>
            <person name="Rokhsar D.S."/>
            <person name="Grossman A.R."/>
        </authorList>
    </citation>
    <scope>NUCLEOTIDE SEQUENCE [LARGE SCALE GENOMIC DNA]</scope>
    <source>
        <strain evidence="3">CC-503</strain>
    </source>
</reference>
<dbReference type="PaxDb" id="3055-EDP05157"/>
<keyword evidence="1" id="KW-1133">Transmembrane helix</keyword>
<dbReference type="RefSeq" id="XP_042924318.1">
    <property type="nucleotide sequence ID" value="XM_043063612.1"/>
</dbReference>
<dbReference type="AlphaFoldDB" id="A0A2K3DR17"/>
<dbReference type="Proteomes" id="UP000006906">
    <property type="component" value="Chromosome 6"/>
</dbReference>